<reference evidence="1" key="1">
    <citation type="submission" date="2021-03" db="EMBL/GenBank/DDBJ databases">
        <authorList>
            <person name="Li Z."/>
            <person name="Yang C."/>
        </authorList>
    </citation>
    <scope>NUCLEOTIDE SEQUENCE</scope>
    <source>
        <strain evidence="1">Dzin_1.0</strain>
        <tissue evidence="1">Leaf</tissue>
    </source>
</reference>
<accession>A0A9D5CYG2</accession>
<evidence type="ECO:0000313" key="2">
    <source>
        <dbReference type="Proteomes" id="UP001085076"/>
    </source>
</evidence>
<dbReference type="EMBL" id="JAGGNH010000002">
    <property type="protein sequence ID" value="KAJ0980635.1"/>
    <property type="molecule type" value="Genomic_DNA"/>
</dbReference>
<evidence type="ECO:0000313" key="1">
    <source>
        <dbReference type="EMBL" id="KAJ0980635.1"/>
    </source>
</evidence>
<comment type="caution">
    <text evidence="1">The sequence shown here is derived from an EMBL/GenBank/DDBJ whole genome shotgun (WGS) entry which is preliminary data.</text>
</comment>
<sequence>MPVRSLLQPNGNLSFSLINPGLDVLSPSDLRVNSLGLNDSSLSSPGSYLKVTDKSLQAIATLGKLKVFSMVGCNFVTDEGLRYL</sequence>
<gene>
    <name evidence="1" type="ORF">J5N97_008890</name>
</gene>
<name>A0A9D5CYG2_9LILI</name>
<dbReference type="OrthoDB" id="423607at2759"/>
<reference evidence="1" key="2">
    <citation type="journal article" date="2022" name="Hortic Res">
        <title>The genome of Dioscorea zingiberensis sheds light on the biosynthesis, origin and evolution of the medicinally important diosgenin saponins.</title>
        <authorList>
            <person name="Li Y."/>
            <person name="Tan C."/>
            <person name="Li Z."/>
            <person name="Guo J."/>
            <person name="Li S."/>
            <person name="Chen X."/>
            <person name="Wang C."/>
            <person name="Dai X."/>
            <person name="Yang H."/>
            <person name="Song W."/>
            <person name="Hou L."/>
            <person name="Xu J."/>
            <person name="Tong Z."/>
            <person name="Xu A."/>
            <person name="Yuan X."/>
            <person name="Wang W."/>
            <person name="Yang Q."/>
            <person name="Chen L."/>
            <person name="Sun Z."/>
            <person name="Wang K."/>
            <person name="Pan B."/>
            <person name="Chen J."/>
            <person name="Bao Y."/>
            <person name="Liu F."/>
            <person name="Qi X."/>
            <person name="Gang D.R."/>
            <person name="Wen J."/>
            <person name="Li J."/>
        </authorList>
    </citation>
    <scope>NUCLEOTIDE SEQUENCE</scope>
    <source>
        <strain evidence="1">Dzin_1.0</strain>
    </source>
</reference>
<protein>
    <submittedName>
        <fullName evidence="1">Uncharacterized protein</fullName>
    </submittedName>
</protein>
<proteinExistence type="predicted"/>
<dbReference type="Proteomes" id="UP001085076">
    <property type="component" value="Miscellaneous, Linkage group lg02"/>
</dbReference>
<dbReference type="InterPro" id="IPR032675">
    <property type="entry name" value="LRR_dom_sf"/>
</dbReference>
<dbReference type="AlphaFoldDB" id="A0A9D5CYG2"/>
<keyword evidence="2" id="KW-1185">Reference proteome</keyword>
<dbReference type="Gene3D" id="3.80.10.10">
    <property type="entry name" value="Ribonuclease Inhibitor"/>
    <property type="match status" value="1"/>
</dbReference>
<organism evidence="1 2">
    <name type="scientific">Dioscorea zingiberensis</name>
    <dbReference type="NCBI Taxonomy" id="325984"/>
    <lineage>
        <taxon>Eukaryota</taxon>
        <taxon>Viridiplantae</taxon>
        <taxon>Streptophyta</taxon>
        <taxon>Embryophyta</taxon>
        <taxon>Tracheophyta</taxon>
        <taxon>Spermatophyta</taxon>
        <taxon>Magnoliopsida</taxon>
        <taxon>Liliopsida</taxon>
        <taxon>Dioscoreales</taxon>
        <taxon>Dioscoreaceae</taxon>
        <taxon>Dioscorea</taxon>
    </lineage>
</organism>